<name>A0A6C0DUV8_9ZZZZ</name>
<proteinExistence type="predicted"/>
<evidence type="ECO:0000313" key="1">
    <source>
        <dbReference type="EMBL" id="QHT20627.1"/>
    </source>
</evidence>
<sequence length="231" mass="27317">MNFLSASTIRNLVYSTGITSITKNSILTLNNIYKEIVLNITVLSQHENYINSNNVFDTLKKIKETMLQSRKQLKSPSKACKKFTQKSSQYSTSNRFKMAKMNYYKKIKQCTLVSSKQFEKVFKKVTGIKYEPQAINIIHKASDQIFQKYITLLVYKLFKQDIKTITSLHIDSSWEQFVDKYPKSSQEYNWIDFRKKELNNQFNELFNIKKNETDTDDKDDIYYFFSKKAII</sequence>
<organism evidence="1">
    <name type="scientific">viral metagenome</name>
    <dbReference type="NCBI Taxonomy" id="1070528"/>
    <lineage>
        <taxon>unclassified sequences</taxon>
        <taxon>metagenomes</taxon>
        <taxon>organismal metagenomes</taxon>
    </lineage>
</organism>
<reference evidence="1" key="1">
    <citation type="journal article" date="2020" name="Nature">
        <title>Giant virus diversity and host interactions through global metagenomics.</title>
        <authorList>
            <person name="Schulz F."/>
            <person name="Roux S."/>
            <person name="Paez-Espino D."/>
            <person name="Jungbluth S."/>
            <person name="Walsh D.A."/>
            <person name="Denef V.J."/>
            <person name="McMahon K.D."/>
            <person name="Konstantinidis K.T."/>
            <person name="Eloe-Fadrosh E.A."/>
            <person name="Kyrpides N.C."/>
            <person name="Woyke T."/>
        </authorList>
    </citation>
    <scope>NUCLEOTIDE SEQUENCE</scope>
    <source>
        <strain evidence="1">GVMAG-M-3300023174-68</strain>
    </source>
</reference>
<protein>
    <submittedName>
        <fullName evidence="1">Uncharacterized protein</fullName>
    </submittedName>
</protein>
<dbReference type="EMBL" id="MN739679">
    <property type="protein sequence ID" value="QHT20627.1"/>
    <property type="molecule type" value="Genomic_DNA"/>
</dbReference>
<accession>A0A6C0DUV8</accession>
<dbReference type="AlphaFoldDB" id="A0A6C0DUV8"/>